<name>A0A2I0UFP4_LIMLA</name>
<reference evidence="2" key="2">
    <citation type="submission" date="2017-12" db="EMBL/GenBank/DDBJ databases">
        <title>Genome sequence of the Bar-tailed Godwit (Limosa lapponica baueri).</title>
        <authorList>
            <person name="Lima N.C.B."/>
            <person name="Parody-Merino A.M."/>
            <person name="Battley P.F."/>
            <person name="Fidler A.E."/>
            <person name="Prosdocimi F."/>
        </authorList>
    </citation>
    <scope>NUCLEOTIDE SEQUENCE [LARGE SCALE GENOMIC DNA]</scope>
</reference>
<evidence type="ECO:0000313" key="2">
    <source>
        <dbReference type="Proteomes" id="UP000233556"/>
    </source>
</evidence>
<evidence type="ECO:0000313" key="1">
    <source>
        <dbReference type="EMBL" id="PKU44866.1"/>
    </source>
</evidence>
<dbReference type="EMBL" id="KZ505798">
    <property type="protein sequence ID" value="PKU44866.1"/>
    <property type="molecule type" value="Genomic_DNA"/>
</dbReference>
<accession>A0A2I0UFP4</accession>
<dbReference type="Proteomes" id="UP000233556">
    <property type="component" value="Unassembled WGS sequence"/>
</dbReference>
<gene>
    <name evidence="1" type="ORF">llap_4836</name>
</gene>
<dbReference type="OrthoDB" id="416454at2759"/>
<dbReference type="AlphaFoldDB" id="A0A2I0UFP4"/>
<organism evidence="1 2">
    <name type="scientific">Limosa lapponica baueri</name>
    <dbReference type="NCBI Taxonomy" id="1758121"/>
    <lineage>
        <taxon>Eukaryota</taxon>
        <taxon>Metazoa</taxon>
        <taxon>Chordata</taxon>
        <taxon>Craniata</taxon>
        <taxon>Vertebrata</taxon>
        <taxon>Euteleostomi</taxon>
        <taxon>Archelosauria</taxon>
        <taxon>Archosauria</taxon>
        <taxon>Dinosauria</taxon>
        <taxon>Saurischia</taxon>
        <taxon>Theropoda</taxon>
        <taxon>Coelurosauria</taxon>
        <taxon>Aves</taxon>
        <taxon>Neognathae</taxon>
        <taxon>Neoaves</taxon>
        <taxon>Charadriiformes</taxon>
        <taxon>Scolopacidae</taxon>
        <taxon>Limosa</taxon>
    </lineage>
</organism>
<dbReference type="PANTHER" id="PTHR33332">
    <property type="entry name" value="REVERSE TRANSCRIPTASE DOMAIN-CONTAINING PROTEIN"/>
    <property type="match status" value="1"/>
</dbReference>
<reference evidence="2" key="1">
    <citation type="submission" date="2017-11" db="EMBL/GenBank/DDBJ databases">
        <authorList>
            <person name="Lima N.C."/>
            <person name="Parody-Merino A.M."/>
            <person name="Battley P.F."/>
            <person name="Fidler A.E."/>
            <person name="Prosdocimi F."/>
        </authorList>
    </citation>
    <scope>NUCLEOTIDE SEQUENCE [LARGE SCALE GENOMIC DNA]</scope>
</reference>
<protein>
    <recommendedName>
        <fullName evidence="3">Reverse transcriptase domain-containing protein</fullName>
    </recommendedName>
</protein>
<evidence type="ECO:0008006" key="3">
    <source>
        <dbReference type="Google" id="ProtNLM"/>
    </source>
</evidence>
<keyword evidence="2" id="KW-1185">Reference proteome</keyword>
<proteinExistence type="predicted"/>
<sequence length="84" mass="9698">MMEQLILGIISKHMEEKKAIRSSQRGFTKRKSCLTNLIAFYDGMTGWIDEERVVDVVYLDFREAFDTVSHSVLIGKLRKCGLDE</sequence>